<keyword evidence="7" id="KW-0067">ATP-binding</keyword>
<dbReference type="SUPFAM" id="SSF103473">
    <property type="entry name" value="MFS general substrate transporter"/>
    <property type="match status" value="1"/>
</dbReference>
<feature type="transmembrane region" description="Helical" evidence="11">
    <location>
        <begin position="721"/>
        <end position="738"/>
    </location>
</feature>
<dbReference type="GO" id="GO:0005886">
    <property type="term" value="C:plasma membrane"/>
    <property type="evidence" value="ECO:0007669"/>
    <property type="project" value="UniProtKB-SubCell"/>
</dbReference>
<keyword evidence="3" id="KW-1003">Cell membrane</keyword>
<keyword evidence="8 11" id="KW-1133">Transmembrane helix</keyword>
<keyword evidence="16" id="KW-1185">Reference proteome</keyword>
<proteinExistence type="inferred from homology"/>
<dbReference type="InterPro" id="IPR003593">
    <property type="entry name" value="AAA+_ATPase"/>
</dbReference>
<dbReference type="InterPro" id="IPR036259">
    <property type="entry name" value="MFS_trans_sf"/>
</dbReference>
<keyword evidence="4" id="KW-0997">Cell inner membrane</keyword>
<dbReference type="Gene3D" id="1.20.1720.10">
    <property type="entry name" value="Multidrug resistance protein D"/>
    <property type="match status" value="1"/>
</dbReference>
<evidence type="ECO:0000313" key="15">
    <source>
        <dbReference type="EMBL" id="SMD22590.1"/>
    </source>
</evidence>
<feature type="transmembrane region" description="Helical" evidence="11">
    <location>
        <begin position="469"/>
        <end position="495"/>
    </location>
</feature>
<evidence type="ECO:0000313" key="16">
    <source>
        <dbReference type="Proteomes" id="UP000192674"/>
    </source>
</evidence>
<feature type="domain" description="Major facilitator superfamily (MFS) profile" evidence="12">
    <location>
        <begin position="12"/>
        <end position="454"/>
    </location>
</feature>
<dbReference type="InterPro" id="IPR003439">
    <property type="entry name" value="ABC_transporter-like_ATP-bd"/>
</dbReference>
<dbReference type="InterPro" id="IPR020846">
    <property type="entry name" value="MFS_dom"/>
</dbReference>
<evidence type="ECO:0000256" key="5">
    <source>
        <dbReference type="ARBA" id="ARBA00022692"/>
    </source>
</evidence>
<dbReference type="SUPFAM" id="SSF90123">
    <property type="entry name" value="ABC transporter transmembrane region"/>
    <property type="match status" value="1"/>
</dbReference>
<feature type="transmembrane region" description="Helical" evidence="11">
    <location>
        <begin position="137"/>
        <end position="159"/>
    </location>
</feature>
<evidence type="ECO:0000256" key="7">
    <source>
        <dbReference type="ARBA" id="ARBA00022840"/>
    </source>
</evidence>
<feature type="transmembrane region" description="Helical" evidence="11">
    <location>
        <begin position="612"/>
        <end position="631"/>
    </location>
</feature>
<evidence type="ECO:0000256" key="3">
    <source>
        <dbReference type="ARBA" id="ARBA00022475"/>
    </source>
</evidence>
<evidence type="ECO:0000256" key="6">
    <source>
        <dbReference type="ARBA" id="ARBA00022741"/>
    </source>
</evidence>
<feature type="transmembrane region" description="Helical" evidence="11">
    <location>
        <begin position="229"/>
        <end position="247"/>
    </location>
</feature>
<evidence type="ECO:0000259" key="13">
    <source>
        <dbReference type="PROSITE" id="PS50893"/>
    </source>
</evidence>
<keyword evidence="9 11" id="KW-0472">Membrane</keyword>
<evidence type="ECO:0000256" key="8">
    <source>
        <dbReference type="ARBA" id="ARBA00022989"/>
    </source>
</evidence>
<feature type="domain" description="ABC transmembrane type-1" evidence="14">
    <location>
        <begin position="471"/>
        <end position="753"/>
    </location>
</feature>
<feature type="transmembrane region" description="Helical" evidence="11">
    <location>
        <begin position="165"/>
        <end position="184"/>
    </location>
</feature>
<accession>A0A1Y5Y0U5</accession>
<keyword evidence="6" id="KW-0547">Nucleotide-binding</keyword>
<dbReference type="InterPro" id="IPR001958">
    <property type="entry name" value="Tet-R_TetA/multi-R_MdtG-like"/>
</dbReference>
<dbReference type="InterPro" id="IPR039421">
    <property type="entry name" value="Type_1_exporter"/>
</dbReference>
<feature type="transmembrane region" description="Helical" evidence="11">
    <location>
        <begin position="331"/>
        <end position="352"/>
    </location>
</feature>
<dbReference type="SUPFAM" id="SSF52540">
    <property type="entry name" value="P-loop containing nucleoside triphosphate hydrolases"/>
    <property type="match status" value="1"/>
</dbReference>
<dbReference type="PRINTS" id="PR01035">
    <property type="entry name" value="TCRTETA"/>
</dbReference>
<dbReference type="Gene3D" id="1.20.1250.20">
    <property type="entry name" value="MFS general substrate transporter like domains"/>
    <property type="match status" value="1"/>
</dbReference>
<feature type="transmembrane region" description="Helical" evidence="11">
    <location>
        <begin position="397"/>
        <end position="418"/>
    </location>
</feature>
<evidence type="ECO:0000259" key="12">
    <source>
        <dbReference type="PROSITE" id="PS50850"/>
    </source>
</evidence>
<feature type="transmembrane region" description="Helical" evidence="11">
    <location>
        <begin position="297"/>
        <end position="319"/>
    </location>
</feature>
<protein>
    <submittedName>
        <fullName evidence="15">Drug resistance transporter, EmrB/QacA subfamily</fullName>
    </submittedName>
</protein>
<feature type="transmembrane region" description="Helical" evidence="11">
    <location>
        <begin position="696"/>
        <end position="715"/>
    </location>
</feature>
<dbReference type="InterPro" id="IPR017871">
    <property type="entry name" value="ABC_transporter-like_CS"/>
</dbReference>
<sequence>MTIPRPPRQAAALAAVFAGTFIALLDTTIVAVALPTLQEELHATTAGVQWIVNAFTVCLAAFMLSGGALGDRYGRKRCYLTGLGLFLAGSVLCAVAGNLAMMITGRAVQGIAAALVVPGALSLLSQAEPDPGRRARLLGYWGMVASVAVLAGPILGGLLVHTFGWPAIFLVNLPIGLTAGWLGVRHIPESRDPGHAGLDPAGQLLGIAALGLLSYAIIGVDSHGLTSPVTLTVFAVAIVAIAAYIWVERRVARPMLPIGLFRDSRFAILNTASVLLGFGANGAFVLLSLFLQQVQHHSPLVTGLLMTPMTLAIIPAAKLAGGLTAKYGPRLPMLIGYGITGASLLGLMTLAPDLPYPVLAILLLVNGLGQGLAITPAVAGVLALVPRQRSGIASATVSTARSVGTALGIALLGAVLAAHLPDEYTSGMRVAMLVAGVSVLLAAVLVALMPRTTRDESVLSFAVRTVRPWSAAAVAIGIGVVVTRLVQAYALAVLITAPLTGRSWDTALWGLWLAVGMVLVRAALLWVGESVAQTAGHRVTAGMRRLLLDHLLVLGSSYVATRPSGKVAATLTDGAAALEIAVARGRPSRFLSWIGPLLAALAIGIVDPLGGALITVALVIAQTAGPLWNWIGRKSHAQVFTGLAAMDAGFVEAVQGMFTAKAFGATGRVRHRLAAPAERVRLVSMRVLNTLFTQMLVSRWAIAAAGAVVAIRAGLLAADGQISVVAALAVMLIVWVAFTPIEEAAKYRHASMSAPIAASKLDAFLAERPSVPDPENGETLTAPPSRVALEDVSFRYPGRDEDALSGVSLELRPGRVVGLVGPSGSGKSTLVSLLLRLADPASGRISVDGHDLRDLSRSHWWQQVAVVSQDTHVFPGTLRENIALGRPDASLDEIKAAAAAAGLAADISAMPDGYESTVSERGTSLSGGQRQRVAIARALLANPAVLILDEATAALDGRTEQTVQTAIARYARDRAVLVVAHRMATVRDADEIVVLDHGKVVERGSHEALLSNAGTYHRLVHSGAAQ</sequence>
<dbReference type="Pfam" id="PF00664">
    <property type="entry name" value="ABC_membrane"/>
    <property type="match status" value="1"/>
</dbReference>
<evidence type="ECO:0000256" key="4">
    <source>
        <dbReference type="ARBA" id="ARBA00022519"/>
    </source>
</evidence>
<dbReference type="RefSeq" id="WP_084431443.1">
    <property type="nucleotide sequence ID" value="NZ_FWXV01000008.1"/>
</dbReference>
<dbReference type="PANTHER" id="PTHR24221">
    <property type="entry name" value="ATP-BINDING CASSETTE SUB-FAMILY B"/>
    <property type="match status" value="1"/>
</dbReference>
<dbReference type="Pfam" id="PF00005">
    <property type="entry name" value="ABC_tran"/>
    <property type="match status" value="1"/>
</dbReference>
<name>A0A1Y5Y0U5_KIBAR</name>
<dbReference type="PROSITE" id="PS50850">
    <property type="entry name" value="MFS"/>
    <property type="match status" value="1"/>
</dbReference>
<dbReference type="EMBL" id="FWXV01000008">
    <property type="protein sequence ID" value="SMD22590.1"/>
    <property type="molecule type" value="Genomic_DNA"/>
</dbReference>
<dbReference type="FunFam" id="3.40.50.300:FF:000221">
    <property type="entry name" value="Multidrug ABC transporter ATP-binding protein"/>
    <property type="match status" value="1"/>
</dbReference>
<evidence type="ECO:0000256" key="10">
    <source>
        <dbReference type="ARBA" id="ARBA00023455"/>
    </source>
</evidence>
<dbReference type="OrthoDB" id="9781469at2"/>
<feature type="domain" description="ABC transporter" evidence="13">
    <location>
        <begin position="787"/>
        <end position="1022"/>
    </location>
</feature>
<feature type="transmembrane region" description="Helical" evidence="11">
    <location>
        <begin position="47"/>
        <end position="66"/>
    </location>
</feature>
<evidence type="ECO:0000256" key="1">
    <source>
        <dbReference type="ARBA" id="ARBA00004429"/>
    </source>
</evidence>
<keyword evidence="2" id="KW-0813">Transport</keyword>
<evidence type="ECO:0000256" key="11">
    <source>
        <dbReference type="SAM" id="Phobius"/>
    </source>
</evidence>
<feature type="transmembrane region" description="Helical" evidence="11">
    <location>
        <begin position="78"/>
        <end position="101"/>
    </location>
</feature>
<dbReference type="InterPro" id="IPR011527">
    <property type="entry name" value="ABC1_TM_dom"/>
</dbReference>
<evidence type="ECO:0000259" key="14">
    <source>
        <dbReference type="PROSITE" id="PS50929"/>
    </source>
</evidence>
<reference evidence="15 16" key="1">
    <citation type="submission" date="2017-04" db="EMBL/GenBank/DDBJ databases">
        <authorList>
            <person name="Afonso C.L."/>
            <person name="Miller P.J."/>
            <person name="Scott M.A."/>
            <person name="Spackman E."/>
            <person name="Goraichik I."/>
            <person name="Dimitrov K.M."/>
            <person name="Suarez D.L."/>
            <person name="Swayne D.E."/>
        </authorList>
    </citation>
    <scope>NUCLEOTIDE SEQUENCE [LARGE SCALE GENOMIC DNA]</scope>
    <source>
        <strain evidence="15 16">DSM 43828</strain>
    </source>
</reference>
<keyword evidence="5 11" id="KW-0812">Transmembrane</keyword>
<dbReference type="Gene3D" id="1.20.1560.10">
    <property type="entry name" value="ABC transporter type 1, transmembrane domain"/>
    <property type="match status" value="1"/>
</dbReference>
<feature type="transmembrane region" description="Helical" evidence="11">
    <location>
        <begin position="196"/>
        <end position="217"/>
    </location>
</feature>
<feature type="transmembrane region" description="Helical" evidence="11">
    <location>
        <begin position="430"/>
        <end position="448"/>
    </location>
</feature>
<dbReference type="PROSITE" id="PS50929">
    <property type="entry name" value="ABC_TM1F"/>
    <property type="match status" value="1"/>
</dbReference>
<feature type="transmembrane region" description="Helical" evidence="11">
    <location>
        <begin position="590"/>
        <end position="606"/>
    </location>
</feature>
<feature type="transmembrane region" description="Helical" evidence="11">
    <location>
        <begin position="358"/>
        <end position="385"/>
    </location>
</feature>
<evidence type="ECO:0000256" key="9">
    <source>
        <dbReference type="ARBA" id="ARBA00023136"/>
    </source>
</evidence>
<dbReference type="AlphaFoldDB" id="A0A1Y5Y0U5"/>
<dbReference type="PROSITE" id="PS00211">
    <property type="entry name" value="ABC_TRANSPORTER_1"/>
    <property type="match status" value="1"/>
</dbReference>
<feature type="transmembrane region" description="Helical" evidence="11">
    <location>
        <begin position="107"/>
        <end position="125"/>
    </location>
</feature>
<gene>
    <name evidence="15" type="ORF">SAMN05661093_07519</name>
</gene>
<organism evidence="15 16">
    <name type="scientific">Kibdelosporangium aridum</name>
    <dbReference type="NCBI Taxonomy" id="2030"/>
    <lineage>
        <taxon>Bacteria</taxon>
        <taxon>Bacillati</taxon>
        <taxon>Actinomycetota</taxon>
        <taxon>Actinomycetes</taxon>
        <taxon>Pseudonocardiales</taxon>
        <taxon>Pseudonocardiaceae</taxon>
        <taxon>Kibdelosporangium</taxon>
    </lineage>
</organism>
<comment type="subcellular location">
    <subcellularLocation>
        <location evidence="1">Cell inner membrane</location>
        <topology evidence="1">Multi-pass membrane protein</topology>
    </subcellularLocation>
</comment>
<dbReference type="GO" id="GO:0005524">
    <property type="term" value="F:ATP binding"/>
    <property type="evidence" value="ECO:0007669"/>
    <property type="project" value="UniProtKB-KW"/>
</dbReference>
<dbReference type="InterPro" id="IPR027417">
    <property type="entry name" value="P-loop_NTPase"/>
</dbReference>
<dbReference type="PANTHER" id="PTHR24221:SF654">
    <property type="entry name" value="ATP-BINDING CASSETTE SUB-FAMILY B MEMBER 6"/>
    <property type="match status" value="1"/>
</dbReference>
<evidence type="ECO:0000256" key="2">
    <source>
        <dbReference type="ARBA" id="ARBA00022448"/>
    </source>
</evidence>
<dbReference type="Pfam" id="PF07690">
    <property type="entry name" value="MFS_1"/>
    <property type="match status" value="1"/>
</dbReference>
<feature type="transmembrane region" description="Helical" evidence="11">
    <location>
        <begin position="507"/>
        <end position="528"/>
    </location>
</feature>
<dbReference type="InterPro" id="IPR004638">
    <property type="entry name" value="EmrB-like"/>
</dbReference>
<dbReference type="PROSITE" id="PS50893">
    <property type="entry name" value="ABC_TRANSPORTER_2"/>
    <property type="match status" value="1"/>
</dbReference>
<dbReference type="InterPro" id="IPR036640">
    <property type="entry name" value="ABC1_TM_sf"/>
</dbReference>
<dbReference type="Proteomes" id="UP000192674">
    <property type="component" value="Unassembled WGS sequence"/>
</dbReference>
<dbReference type="SMART" id="SM00382">
    <property type="entry name" value="AAA"/>
    <property type="match status" value="1"/>
</dbReference>
<dbReference type="GO" id="GO:0140359">
    <property type="term" value="F:ABC-type transporter activity"/>
    <property type="evidence" value="ECO:0007669"/>
    <property type="project" value="InterPro"/>
</dbReference>
<dbReference type="CDD" id="cd17321">
    <property type="entry name" value="MFS_MMR_MDR_like"/>
    <property type="match status" value="1"/>
</dbReference>
<dbReference type="InterPro" id="IPR011701">
    <property type="entry name" value="MFS"/>
</dbReference>
<comment type="similarity">
    <text evidence="10">Belongs to the ABC transporter superfamily. Siderophore-Fe(3+) uptake transporter (SIUT) (TC 3.A.1.21) family.</text>
</comment>
<dbReference type="Gene3D" id="3.40.50.300">
    <property type="entry name" value="P-loop containing nucleotide triphosphate hydrolases"/>
    <property type="match status" value="1"/>
</dbReference>
<dbReference type="NCBIfam" id="TIGR00711">
    <property type="entry name" value="efflux_EmrB"/>
    <property type="match status" value="1"/>
</dbReference>
<dbReference type="GO" id="GO:0016887">
    <property type="term" value="F:ATP hydrolysis activity"/>
    <property type="evidence" value="ECO:0007669"/>
    <property type="project" value="InterPro"/>
</dbReference>
<feature type="transmembrane region" description="Helical" evidence="11">
    <location>
        <begin position="268"/>
        <end position="291"/>
    </location>
</feature>